<reference evidence="3" key="1">
    <citation type="submission" date="2021-10" db="EMBL/GenBank/DDBJ databases">
        <title>Tropical sea cucumber genome reveals ecological adaptation and Cuvierian tubules defense mechanism.</title>
        <authorList>
            <person name="Chen T."/>
        </authorList>
    </citation>
    <scope>NUCLEOTIDE SEQUENCE</scope>
    <source>
        <strain evidence="3">Nanhai2018</strain>
        <tissue evidence="3">Muscle</tissue>
    </source>
</reference>
<evidence type="ECO:0000313" key="4">
    <source>
        <dbReference type="Proteomes" id="UP001152320"/>
    </source>
</evidence>
<comment type="caution">
    <text evidence="3">The sequence shown here is derived from an EMBL/GenBank/DDBJ whole genome shotgun (WGS) entry which is preliminary data.</text>
</comment>
<evidence type="ECO:0000256" key="1">
    <source>
        <dbReference type="SAM" id="MobiDB-lite"/>
    </source>
</evidence>
<keyword evidence="2" id="KW-0472">Membrane</keyword>
<dbReference type="EMBL" id="JAIZAY010000009">
    <property type="protein sequence ID" value="KAJ8036331.1"/>
    <property type="molecule type" value="Genomic_DNA"/>
</dbReference>
<dbReference type="AlphaFoldDB" id="A0A9Q1H8L5"/>
<keyword evidence="4" id="KW-1185">Reference proteome</keyword>
<keyword evidence="2" id="KW-1133">Transmembrane helix</keyword>
<gene>
    <name evidence="3" type="ORF">HOLleu_20274</name>
</gene>
<dbReference type="Proteomes" id="UP001152320">
    <property type="component" value="Chromosome 9"/>
</dbReference>
<evidence type="ECO:0000256" key="2">
    <source>
        <dbReference type="SAM" id="Phobius"/>
    </source>
</evidence>
<proteinExistence type="predicted"/>
<sequence length="405" mass="44502">MKLLCVDAPLGPIFGSLEIACLVENYVIPFAPCVTPEELVCQAMEDLADSVTPPTSCSMMTTCDGISCLQRYPFSYGSPPTTFLVDLNTDLIVDSCGEVSMILTARSKQLNLDWTRTFTESDSISVDQDLTLGVKMVVAVTMQYMPDSYNILTTIGYIMTQANGVTTTEYILQNAEVCIPVCDPELPPGEPTTMIPIPGKCASWENIKNALEFSLEGGYSISECVTLSGCRGFECLAMYERDRYHVIIEEFHCQDPTYITVSITGAREHYSQTFTHNETVPISFAEDIKISVHLVKVSPSMIFIGVTILFPLSSDRFVQVPLVSDQLLRVTPCSGDDGKSTLDSLTLIFGSIGLVVIVFAVILFVALVIYFRRRRQCKDADKCTGKTESESDGVYEKSLSVSLPA</sequence>
<feature type="transmembrane region" description="Helical" evidence="2">
    <location>
        <begin position="347"/>
        <end position="371"/>
    </location>
</feature>
<accession>A0A9Q1H8L5</accession>
<evidence type="ECO:0000313" key="3">
    <source>
        <dbReference type="EMBL" id="KAJ8036331.1"/>
    </source>
</evidence>
<dbReference type="OrthoDB" id="10027045at2759"/>
<name>A0A9Q1H8L5_HOLLE</name>
<feature type="region of interest" description="Disordered" evidence="1">
    <location>
        <begin position="382"/>
        <end position="405"/>
    </location>
</feature>
<organism evidence="3 4">
    <name type="scientific">Holothuria leucospilota</name>
    <name type="common">Black long sea cucumber</name>
    <name type="synonym">Mertensiothuria leucospilota</name>
    <dbReference type="NCBI Taxonomy" id="206669"/>
    <lineage>
        <taxon>Eukaryota</taxon>
        <taxon>Metazoa</taxon>
        <taxon>Echinodermata</taxon>
        <taxon>Eleutherozoa</taxon>
        <taxon>Echinozoa</taxon>
        <taxon>Holothuroidea</taxon>
        <taxon>Aspidochirotacea</taxon>
        <taxon>Aspidochirotida</taxon>
        <taxon>Holothuriidae</taxon>
        <taxon>Holothuria</taxon>
    </lineage>
</organism>
<protein>
    <submittedName>
        <fullName evidence="3">Uncharacterized protein</fullName>
    </submittedName>
</protein>
<keyword evidence="2" id="KW-0812">Transmembrane</keyword>